<dbReference type="CDD" id="cd00054">
    <property type="entry name" value="EGF_CA"/>
    <property type="match status" value="1"/>
</dbReference>
<dbReference type="STRING" id="42157.A0A182EC01"/>
<evidence type="ECO:0000256" key="1">
    <source>
        <dbReference type="ARBA" id="ARBA00022536"/>
    </source>
</evidence>
<feature type="domain" description="EGF-like" evidence="8">
    <location>
        <begin position="58"/>
        <end position="94"/>
    </location>
</feature>
<dbReference type="GO" id="GO:0045197">
    <property type="term" value="P:establishment or maintenance of epithelial cell apical/basal polarity"/>
    <property type="evidence" value="ECO:0007669"/>
    <property type="project" value="TreeGrafter"/>
</dbReference>
<keyword evidence="2 7" id="KW-0732">Signal</keyword>
<dbReference type="SUPFAM" id="SSF57196">
    <property type="entry name" value="EGF/Laminin"/>
    <property type="match status" value="2"/>
</dbReference>
<feature type="chain" id="PRO_5043137492" evidence="7">
    <location>
        <begin position="20"/>
        <end position="139"/>
    </location>
</feature>
<name>A0A182EC01_ONCOC</name>
<organism evidence="11">
    <name type="scientific">Onchocerca ochengi</name>
    <name type="common">Filarial nematode worm</name>
    <dbReference type="NCBI Taxonomy" id="42157"/>
    <lineage>
        <taxon>Eukaryota</taxon>
        <taxon>Metazoa</taxon>
        <taxon>Ecdysozoa</taxon>
        <taxon>Nematoda</taxon>
        <taxon>Chromadorea</taxon>
        <taxon>Rhabditida</taxon>
        <taxon>Spirurina</taxon>
        <taxon>Spiruromorpha</taxon>
        <taxon>Filarioidea</taxon>
        <taxon>Onchocercidae</taxon>
        <taxon>Onchocerca</taxon>
    </lineage>
</organism>
<evidence type="ECO:0000256" key="7">
    <source>
        <dbReference type="SAM" id="SignalP"/>
    </source>
</evidence>
<dbReference type="Pfam" id="PF00008">
    <property type="entry name" value="EGF"/>
    <property type="match status" value="1"/>
</dbReference>
<dbReference type="PROSITE" id="PS01186">
    <property type="entry name" value="EGF_2"/>
    <property type="match status" value="2"/>
</dbReference>
<dbReference type="GO" id="GO:0005886">
    <property type="term" value="C:plasma membrane"/>
    <property type="evidence" value="ECO:0007669"/>
    <property type="project" value="TreeGrafter"/>
</dbReference>
<dbReference type="EMBL" id="UYRW01001526">
    <property type="protein sequence ID" value="VDK78251.1"/>
    <property type="molecule type" value="Genomic_DNA"/>
</dbReference>
<feature type="region of interest" description="Disordered" evidence="6">
    <location>
        <begin position="25"/>
        <end position="49"/>
    </location>
</feature>
<dbReference type="WBParaSite" id="nOo.2.0.1.t05591-RA">
    <property type="protein sequence ID" value="nOo.2.0.1.t05591-RA"/>
    <property type="gene ID" value="nOo.2.0.1.g05591"/>
</dbReference>
<dbReference type="PROSITE" id="PS50026">
    <property type="entry name" value="EGF_3"/>
    <property type="match status" value="2"/>
</dbReference>
<evidence type="ECO:0000259" key="8">
    <source>
        <dbReference type="PROSITE" id="PS50026"/>
    </source>
</evidence>
<reference evidence="9 10" key="2">
    <citation type="submission" date="2018-08" db="EMBL/GenBank/DDBJ databases">
        <authorList>
            <person name="Laetsch R D."/>
            <person name="Stevens L."/>
            <person name="Kumar S."/>
            <person name="Blaxter L. M."/>
        </authorList>
    </citation>
    <scope>NUCLEOTIDE SEQUENCE [LARGE SCALE GENOMIC DNA]</scope>
</reference>
<protein>
    <submittedName>
        <fullName evidence="11">EGF-like domain-containing protein</fullName>
    </submittedName>
</protein>
<keyword evidence="10" id="KW-1185">Reference proteome</keyword>
<keyword evidence="1 5" id="KW-0245">EGF-like domain</keyword>
<evidence type="ECO:0000256" key="4">
    <source>
        <dbReference type="ARBA" id="ARBA00023157"/>
    </source>
</evidence>
<dbReference type="PROSITE" id="PS00022">
    <property type="entry name" value="EGF_1"/>
    <property type="match status" value="2"/>
</dbReference>
<feature type="signal peptide" evidence="7">
    <location>
        <begin position="1"/>
        <end position="19"/>
    </location>
</feature>
<evidence type="ECO:0000256" key="3">
    <source>
        <dbReference type="ARBA" id="ARBA00022737"/>
    </source>
</evidence>
<evidence type="ECO:0000313" key="11">
    <source>
        <dbReference type="WBParaSite" id="nOo.2.0.1.t05591-RA"/>
    </source>
</evidence>
<comment type="caution">
    <text evidence="5">Lacks conserved residue(s) required for the propagation of feature annotation.</text>
</comment>
<keyword evidence="3" id="KW-0677">Repeat</keyword>
<dbReference type="PANTHER" id="PTHR24049:SF22">
    <property type="entry name" value="DROSOPHILA CRUMBS HOMOLOG"/>
    <property type="match status" value="1"/>
</dbReference>
<dbReference type="InterPro" id="IPR051022">
    <property type="entry name" value="Notch_Cell-Fate_Det"/>
</dbReference>
<dbReference type="Gene3D" id="2.10.25.10">
    <property type="entry name" value="Laminin"/>
    <property type="match status" value="2"/>
</dbReference>
<feature type="compositionally biased region" description="Basic and acidic residues" evidence="6">
    <location>
        <begin position="25"/>
        <end position="47"/>
    </location>
</feature>
<feature type="domain" description="EGF-like" evidence="8">
    <location>
        <begin position="95"/>
        <end position="131"/>
    </location>
</feature>
<dbReference type="Proteomes" id="UP000271087">
    <property type="component" value="Unassembled WGS sequence"/>
</dbReference>
<dbReference type="AlphaFoldDB" id="A0A182EC01"/>
<reference evidence="11" key="1">
    <citation type="submission" date="2016-06" db="UniProtKB">
        <authorList>
            <consortium name="WormBaseParasite"/>
        </authorList>
    </citation>
    <scope>IDENTIFICATION</scope>
</reference>
<gene>
    <name evidence="9" type="ORF">NOO_LOCUS5591</name>
</gene>
<dbReference type="OrthoDB" id="10040561at2759"/>
<accession>A0A182EC01</accession>
<dbReference type="GO" id="GO:0007157">
    <property type="term" value="P:heterophilic cell-cell adhesion via plasma membrane cell adhesion molecules"/>
    <property type="evidence" value="ECO:0007669"/>
    <property type="project" value="TreeGrafter"/>
</dbReference>
<evidence type="ECO:0000256" key="5">
    <source>
        <dbReference type="PROSITE-ProRule" id="PRU00076"/>
    </source>
</evidence>
<evidence type="ECO:0000256" key="6">
    <source>
        <dbReference type="SAM" id="MobiDB-lite"/>
    </source>
</evidence>
<sequence>MLYCLILTTFFILFSETIAYPQKEMQRDTKETKKDMEMKTKPTDKTPTKSLNLLKTDEESICDDEICNHRGTCIGTNDTNFCICKIGYSGLHCETSPCDSTRDCNGKGLCIGTSTKFTCMCQLGFTGDHCENGIIDIKK</sequence>
<feature type="disulfide bond" evidence="5">
    <location>
        <begin position="121"/>
        <end position="130"/>
    </location>
</feature>
<dbReference type="SMART" id="SM00181">
    <property type="entry name" value="EGF"/>
    <property type="match status" value="2"/>
</dbReference>
<dbReference type="PANTHER" id="PTHR24049">
    <property type="entry name" value="CRUMBS FAMILY MEMBER"/>
    <property type="match status" value="1"/>
</dbReference>
<evidence type="ECO:0000313" key="9">
    <source>
        <dbReference type="EMBL" id="VDK78251.1"/>
    </source>
</evidence>
<proteinExistence type="predicted"/>
<dbReference type="GO" id="GO:0032991">
    <property type="term" value="C:protein-containing complex"/>
    <property type="evidence" value="ECO:0007669"/>
    <property type="project" value="TreeGrafter"/>
</dbReference>
<evidence type="ECO:0000313" key="10">
    <source>
        <dbReference type="Proteomes" id="UP000271087"/>
    </source>
</evidence>
<evidence type="ECO:0000256" key="2">
    <source>
        <dbReference type="ARBA" id="ARBA00022729"/>
    </source>
</evidence>
<feature type="disulfide bond" evidence="5">
    <location>
        <begin position="84"/>
        <end position="93"/>
    </location>
</feature>
<keyword evidence="4 5" id="KW-1015">Disulfide bond</keyword>
<dbReference type="InterPro" id="IPR000742">
    <property type="entry name" value="EGF"/>
</dbReference>